<evidence type="ECO:0000313" key="7">
    <source>
        <dbReference type="WBParaSite" id="SBAD_0000171801-mRNA-1"/>
    </source>
</evidence>
<dbReference type="Proteomes" id="UP000270296">
    <property type="component" value="Unassembled WGS sequence"/>
</dbReference>
<dbReference type="PANTHER" id="PTHR13014">
    <property type="entry name" value="MITOCHONDRIAL 28S RIBOSOMAL PROTEIN S30/P52 PRO-APOTOTIC PROTEIN"/>
    <property type="match status" value="1"/>
</dbReference>
<organism evidence="7">
    <name type="scientific">Soboliphyme baturini</name>
    <dbReference type="NCBI Taxonomy" id="241478"/>
    <lineage>
        <taxon>Eukaryota</taxon>
        <taxon>Metazoa</taxon>
        <taxon>Ecdysozoa</taxon>
        <taxon>Nematoda</taxon>
        <taxon>Enoplea</taxon>
        <taxon>Dorylaimia</taxon>
        <taxon>Dioctophymatida</taxon>
        <taxon>Dioctophymatoidea</taxon>
        <taxon>Soboliphymatidae</taxon>
        <taxon>Soboliphyme</taxon>
    </lineage>
</organism>
<dbReference type="Pfam" id="PF07147">
    <property type="entry name" value="PDCD9"/>
    <property type="match status" value="1"/>
</dbReference>
<reference evidence="7" key="1">
    <citation type="submission" date="2016-06" db="UniProtKB">
        <authorList>
            <consortium name="WormBaseParasite"/>
        </authorList>
    </citation>
    <scope>IDENTIFICATION</scope>
</reference>
<evidence type="ECO:0000256" key="4">
    <source>
        <dbReference type="ARBA" id="ARBA00023274"/>
    </source>
</evidence>
<dbReference type="PANTHER" id="PTHR13014:SF3">
    <property type="entry name" value="LARGE RIBOSOMAL SUBUNIT PROTEIN ML65"/>
    <property type="match status" value="1"/>
</dbReference>
<dbReference type="EMBL" id="UZAM01006896">
    <property type="protein sequence ID" value="VDO95000.1"/>
    <property type="molecule type" value="Genomic_DNA"/>
</dbReference>
<keyword evidence="3" id="KW-0496">Mitochondrion</keyword>
<dbReference type="AlphaFoldDB" id="A0A183IDE6"/>
<reference evidence="5 6" key="2">
    <citation type="submission" date="2018-11" db="EMBL/GenBank/DDBJ databases">
        <authorList>
            <consortium name="Pathogen Informatics"/>
        </authorList>
    </citation>
    <scope>NUCLEOTIDE SEQUENCE [LARGE SCALE GENOMIC DNA]</scope>
</reference>
<name>A0A183IDE6_9BILA</name>
<sequence length="366" mass="42085">MLIRQTDFANLVKILPTPLEKIEAVSPWERPWTQYERQWHRPWMAPLLSPRRPYRLYVPPTAYNLLPFYKFVTNTHTIEGLPPCYDSISISEQLPLFEKYVLEVLAVELDRRHMVLASGSDSGIPQGISNSNLAVLSVLDQILSGSCVLFSDQFEHLKFPQASYSDPTLNPKTMRTRLTGDNRYKDGHLAFSFHDCARFEYGDPFEFGLLTAGSFSSVYHQLHQWNAEPEEFDDCLLSSALMIGFTQYTDLTYALASQTVLTDLQYWYFGAYQLNTMDLIRTWQEENDEGNGGIRCNVCWHTGPLKLYESFDGVRFEGVNKQVLEILLKYILSRPAAADDTVELRPYVQQSAVDVEKYRPIDSFPV</sequence>
<proteinExistence type="predicted"/>
<dbReference type="GO" id="GO:0005762">
    <property type="term" value="C:mitochondrial large ribosomal subunit"/>
    <property type="evidence" value="ECO:0007669"/>
    <property type="project" value="TreeGrafter"/>
</dbReference>
<dbReference type="OrthoDB" id="7663298at2759"/>
<evidence type="ECO:0000256" key="3">
    <source>
        <dbReference type="ARBA" id="ARBA00023128"/>
    </source>
</evidence>
<dbReference type="GO" id="GO:0003735">
    <property type="term" value="F:structural constituent of ribosome"/>
    <property type="evidence" value="ECO:0007669"/>
    <property type="project" value="InterPro"/>
</dbReference>
<gene>
    <name evidence="5" type="ORF">SBAD_LOCUS1640</name>
</gene>
<evidence type="ECO:0000313" key="5">
    <source>
        <dbReference type="EMBL" id="VDO95000.1"/>
    </source>
</evidence>
<keyword evidence="2" id="KW-0689">Ribosomal protein</keyword>
<dbReference type="InterPro" id="IPR010793">
    <property type="entry name" value="Ribosomal_mL37/mL65"/>
</dbReference>
<dbReference type="InterPro" id="IPR039982">
    <property type="entry name" value="Ribosomal_mL65"/>
</dbReference>
<keyword evidence="6" id="KW-1185">Reference proteome</keyword>
<protein>
    <submittedName>
        <fullName evidence="7">RdRp</fullName>
    </submittedName>
</protein>
<keyword evidence="4" id="KW-0687">Ribonucleoprotein</keyword>
<dbReference type="GO" id="GO:0006412">
    <property type="term" value="P:translation"/>
    <property type="evidence" value="ECO:0007669"/>
    <property type="project" value="InterPro"/>
</dbReference>
<evidence type="ECO:0000256" key="1">
    <source>
        <dbReference type="ARBA" id="ARBA00004173"/>
    </source>
</evidence>
<dbReference type="WBParaSite" id="SBAD_0000171801-mRNA-1">
    <property type="protein sequence ID" value="SBAD_0000171801-mRNA-1"/>
    <property type="gene ID" value="SBAD_0000171801"/>
</dbReference>
<evidence type="ECO:0000313" key="6">
    <source>
        <dbReference type="Proteomes" id="UP000270296"/>
    </source>
</evidence>
<evidence type="ECO:0000256" key="2">
    <source>
        <dbReference type="ARBA" id="ARBA00022980"/>
    </source>
</evidence>
<accession>A0A183IDE6</accession>
<comment type="subcellular location">
    <subcellularLocation>
        <location evidence="1">Mitochondrion</location>
    </subcellularLocation>
</comment>